<organism evidence="1 2">
    <name type="scientific">Lindgomyces ingoldianus</name>
    <dbReference type="NCBI Taxonomy" id="673940"/>
    <lineage>
        <taxon>Eukaryota</taxon>
        <taxon>Fungi</taxon>
        <taxon>Dikarya</taxon>
        <taxon>Ascomycota</taxon>
        <taxon>Pezizomycotina</taxon>
        <taxon>Dothideomycetes</taxon>
        <taxon>Pleosporomycetidae</taxon>
        <taxon>Pleosporales</taxon>
        <taxon>Lindgomycetaceae</taxon>
        <taxon>Lindgomyces</taxon>
    </lineage>
</organism>
<comment type="caution">
    <text evidence="1">The sequence shown here is derived from an EMBL/GenBank/DDBJ whole genome shotgun (WGS) entry which is preliminary data.</text>
</comment>
<dbReference type="EMBL" id="MU003495">
    <property type="protein sequence ID" value="KAF2475740.1"/>
    <property type="molecule type" value="Genomic_DNA"/>
</dbReference>
<keyword evidence="2" id="KW-1185">Reference proteome</keyword>
<evidence type="ECO:0000313" key="1">
    <source>
        <dbReference type="EMBL" id="KAF2475740.1"/>
    </source>
</evidence>
<reference evidence="1" key="1">
    <citation type="journal article" date="2020" name="Stud. Mycol.">
        <title>101 Dothideomycetes genomes: a test case for predicting lifestyles and emergence of pathogens.</title>
        <authorList>
            <person name="Haridas S."/>
            <person name="Albert R."/>
            <person name="Binder M."/>
            <person name="Bloem J."/>
            <person name="Labutti K."/>
            <person name="Salamov A."/>
            <person name="Andreopoulos B."/>
            <person name="Baker S."/>
            <person name="Barry K."/>
            <person name="Bills G."/>
            <person name="Bluhm B."/>
            <person name="Cannon C."/>
            <person name="Castanera R."/>
            <person name="Culley D."/>
            <person name="Daum C."/>
            <person name="Ezra D."/>
            <person name="Gonzalez J."/>
            <person name="Henrissat B."/>
            <person name="Kuo A."/>
            <person name="Liang C."/>
            <person name="Lipzen A."/>
            <person name="Lutzoni F."/>
            <person name="Magnuson J."/>
            <person name="Mondo S."/>
            <person name="Nolan M."/>
            <person name="Ohm R."/>
            <person name="Pangilinan J."/>
            <person name="Park H.-J."/>
            <person name="Ramirez L."/>
            <person name="Alfaro M."/>
            <person name="Sun H."/>
            <person name="Tritt A."/>
            <person name="Yoshinaga Y."/>
            <person name="Zwiers L.-H."/>
            <person name="Turgeon B."/>
            <person name="Goodwin S."/>
            <person name="Spatafora J."/>
            <person name="Crous P."/>
            <person name="Grigoriev I."/>
        </authorList>
    </citation>
    <scope>NUCLEOTIDE SEQUENCE</scope>
    <source>
        <strain evidence="1">ATCC 200398</strain>
    </source>
</reference>
<protein>
    <submittedName>
        <fullName evidence="1">Uncharacterized protein</fullName>
    </submittedName>
</protein>
<gene>
    <name evidence="1" type="ORF">BDR25DRAFT_379239</name>
</gene>
<proteinExistence type="predicted"/>
<name>A0ACB6R9L9_9PLEO</name>
<evidence type="ECO:0000313" key="2">
    <source>
        <dbReference type="Proteomes" id="UP000799755"/>
    </source>
</evidence>
<sequence length="334" mass="35507">MSKVATLSTLALLVQSTMARLIFRSSPDFGSCFNPTIEYVKDQDGIPGYGYKPANAKDFAHGASPDVEAITEFICSNLQNVCRAPATSYDLCKVAASNTQGKKEKDAADAFNIVITSATPPTSSSSSAAPSETPNPTVEPKVNIKFSKETVALPGHIDPKWWFDNYFTATGIPALCDETAHRMPDNNFLTFSCEGADNGTVPMMKAILNSVVDATIDNTTAKDEERIFKHDDLMCHGEEKCVKFLPVTIFPQSVHVAVAIDIPNTGGALSGNMRYTISKSSSDNCKLCSFLSAGGGGTAASAKIVEVLKDTSKFISPGFGIGSAIVTLTCLSQC</sequence>
<dbReference type="Proteomes" id="UP000799755">
    <property type="component" value="Unassembled WGS sequence"/>
</dbReference>
<accession>A0ACB6R9L9</accession>